<evidence type="ECO:0000313" key="3">
    <source>
        <dbReference type="Proteomes" id="UP000036867"/>
    </source>
</evidence>
<protein>
    <submittedName>
        <fullName evidence="2">Uncharacterized protein</fullName>
    </submittedName>
</protein>
<feature type="signal peptide" evidence="1">
    <location>
        <begin position="1"/>
        <end position="31"/>
    </location>
</feature>
<organism evidence="2 3">
    <name type="scientific">Viridibacillus arvi</name>
    <dbReference type="NCBI Taxonomy" id="263475"/>
    <lineage>
        <taxon>Bacteria</taxon>
        <taxon>Bacillati</taxon>
        <taxon>Bacillota</taxon>
        <taxon>Bacilli</taxon>
        <taxon>Bacillales</taxon>
        <taxon>Caryophanaceae</taxon>
        <taxon>Viridibacillus</taxon>
    </lineage>
</organism>
<keyword evidence="3" id="KW-1185">Reference proteome</keyword>
<dbReference type="EMBL" id="LILB01000001">
    <property type="protein sequence ID" value="KOO51576.1"/>
    <property type="molecule type" value="Genomic_DNA"/>
</dbReference>
<feature type="chain" id="PRO_5038345920" evidence="1">
    <location>
        <begin position="32"/>
        <end position="209"/>
    </location>
</feature>
<sequence length="209" mass="23367">MKKSGKKLKKGMVMTMIVAGTLILSSMGVGAETKAATNKTQQITKSAAVTQVAATVSKKGVLTYPKKFSMKKVTSELKPEAAKLIKIYGNSLNTGKTTSFNSYVNKHVVEHGKNDFFLGHKYTNDNYSRKIKGMRKVNSKKILSTYSKALNKVSTSKVEVYDTYKGKGFATFTYQYRPKEFDAFGSIAIKFSFTQLKNGKYVLEYLYYL</sequence>
<reference evidence="3" key="1">
    <citation type="submission" date="2015-08" db="EMBL/GenBank/DDBJ databases">
        <title>Fjat-10028 dsm 16317.</title>
        <authorList>
            <person name="Liu B."/>
            <person name="Wang J."/>
            <person name="Zhu Y."/>
            <person name="Liu G."/>
            <person name="Chen Q."/>
            <person name="Chen Z."/>
            <person name="Lan J."/>
            <person name="Che J."/>
            <person name="Ge C."/>
            <person name="Shi H."/>
            <person name="Pan Z."/>
            <person name="Liu X."/>
        </authorList>
    </citation>
    <scope>NUCLEOTIDE SEQUENCE [LARGE SCALE GENOMIC DNA]</scope>
    <source>
        <strain evidence="3">DSM 16317</strain>
    </source>
</reference>
<dbReference type="OrthoDB" id="337615at2"/>
<name>A0A0M0LKQ7_9BACL</name>
<proteinExistence type="predicted"/>
<accession>A0A0M0LKQ7</accession>
<evidence type="ECO:0000256" key="1">
    <source>
        <dbReference type="SAM" id="SignalP"/>
    </source>
</evidence>
<comment type="caution">
    <text evidence="2">The sequence shown here is derived from an EMBL/GenBank/DDBJ whole genome shotgun (WGS) entry which is preliminary data.</text>
</comment>
<keyword evidence="1" id="KW-0732">Signal</keyword>
<dbReference type="Proteomes" id="UP000036867">
    <property type="component" value="Unassembled WGS sequence"/>
</dbReference>
<gene>
    <name evidence="2" type="ORF">AMD00_03660</name>
</gene>
<dbReference type="AlphaFoldDB" id="A0A0M0LKQ7"/>
<evidence type="ECO:0000313" key="2">
    <source>
        <dbReference type="EMBL" id="KOO51576.1"/>
    </source>
</evidence>